<dbReference type="CDD" id="cd02966">
    <property type="entry name" value="TlpA_like_family"/>
    <property type="match status" value="1"/>
</dbReference>
<dbReference type="Proteomes" id="UP001501035">
    <property type="component" value="Unassembled WGS sequence"/>
</dbReference>
<dbReference type="InterPro" id="IPR013740">
    <property type="entry name" value="Redoxin"/>
</dbReference>
<protein>
    <submittedName>
        <fullName evidence="8">TlpA disulfide reductase family protein</fullName>
    </submittedName>
</protein>
<evidence type="ECO:0000256" key="2">
    <source>
        <dbReference type="ARBA" id="ARBA00022748"/>
    </source>
</evidence>
<reference evidence="9" key="1">
    <citation type="journal article" date="2019" name="Int. J. Syst. Evol. Microbiol.">
        <title>The Global Catalogue of Microorganisms (GCM) 10K type strain sequencing project: providing services to taxonomists for standard genome sequencing and annotation.</title>
        <authorList>
            <consortium name="The Broad Institute Genomics Platform"/>
            <consortium name="The Broad Institute Genome Sequencing Center for Infectious Disease"/>
            <person name="Wu L."/>
            <person name="Ma J."/>
        </authorList>
    </citation>
    <scope>NUCLEOTIDE SEQUENCE [LARGE SCALE GENOMIC DNA]</scope>
    <source>
        <strain evidence="9">JCM 14234</strain>
    </source>
</reference>
<dbReference type="PROSITE" id="PS51352">
    <property type="entry name" value="THIOREDOXIN_2"/>
    <property type="match status" value="1"/>
</dbReference>
<sequence>MAWWTFSAARTAAAATAAVIAVALTGCATGKDAVRQGDTWQFVSPGGQTVITYEPAHRKPVAPLSGPELVTDKPVALADFAGKAVVVNVWGSWCGPCRGEADLLLRTFHQTRDRGVAFLGINLRDDRGSARDFVTDRGIDYPSIYDFTGARLAALTTPTSVVPTTIVLDRAHRPAVVYLRAVEAVELKAAIDKVLADQ</sequence>
<dbReference type="SUPFAM" id="SSF52833">
    <property type="entry name" value="Thioredoxin-like"/>
    <property type="match status" value="1"/>
</dbReference>
<dbReference type="RefSeq" id="WP_290706331.1">
    <property type="nucleotide sequence ID" value="NZ_BAAAVS010000060.1"/>
</dbReference>
<evidence type="ECO:0000259" key="7">
    <source>
        <dbReference type="PROSITE" id="PS51352"/>
    </source>
</evidence>
<dbReference type="Pfam" id="PF08534">
    <property type="entry name" value="Redoxin"/>
    <property type="match status" value="1"/>
</dbReference>
<evidence type="ECO:0000256" key="3">
    <source>
        <dbReference type="ARBA" id="ARBA00022968"/>
    </source>
</evidence>
<evidence type="ECO:0000313" key="9">
    <source>
        <dbReference type="Proteomes" id="UP001501035"/>
    </source>
</evidence>
<dbReference type="PROSITE" id="PS00194">
    <property type="entry name" value="THIOREDOXIN_1"/>
    <property type="match status" value="1"/>
</dbReference>
<comment type="subcellular location">
    <subcellularLocation>
        <location evidence="1">Cell envelope</location>
    </subcellularLocation>
</comment>
<keyword evidence="9" id="KW-1185">Reference proteome</keyword>
<dbReference type="InterPro" id="IPR017937">
    <property type="entry name" value="Thioredoxin_CS"/>
</dbReference>
<keyword evidence="2" id="KW-0201">Cytochrome c-type biogenesis</keyword>
<dbReference type="PANTHER" id="PTHR42852:SF6">
    <property type="entry name" value="THIOL:DISULFIDE INTERCHANGE PROTEIN DSBE"/>
    <property type="match status" value="1"/>
</dbReference>
<name>A0ABP6LPY8_9ACTN</name>
<gene>
    <name evidence="8" type="ORF">GCM10010528_30730</name>
</gene>
<keyword evidence="3" id="KW-0812">Transmembrane</keyword>
<keyword evidence="4" id="KW-1015">Disulfide bond</keyword>
<evidence type="ECO:0000256" key="4">
    <source>
        <dbReference type="ARBA" id="ARBA00023157"/>
    </source>
</evidence>
<dbReference type="Gene3D" id="3.40.30.10">
    <property type="entry name" value="Glutaredoxin"/>
    <property type="match status" value="1"/>
</dbReference>
<dbReference type="InterPro" id="IPR050553">
    <property type="entry name" value="Thioredoxin_ResA/DsbE_sf"/>
</dbReference>
<dbReference type="InterPro" id="IPR036249">
    <property type="entry name" value="Thioredoxin-like_sf"/>
</dbReference>
<dbReference type="InterPro" id="IPR013766">
    <property type="entry name" value="Thioredoxin_domain"/>
</dbReference>
<proteinExistence type="predicted"/>
<keyword evidence="6" id="KW-0732">Signal</keyword>
<dbReference type="PANTHER" id="PTHR42852">
    <property type="entry name" value="THIOL:DISULFIDE INTERCHANGE PROTEIN DSBE"/>
    <property type="match status" value="1"/>
</dbReference>
<organism evidence="8 9">
    <name type="scientific">Gordonia defluvii</name>
    <dbReference type="NCBI Taxonomy" id="283718"/>
    <lineage>
        <taxon>Bacteria</taxon>
        <taxon>Bacillati</taxon>
        <taxon>Actinomycetota</taxon>
        <taxon>Actinomycetes</taxon>
        <taxon>Mycobacteriales</taxon>
        <taxon>Gordoniaceae</taxon>
        <taxon>Gordonia</taxon>
    </lineage>
</organism>
<accession>A0ABP6LPY8</accession>
<evidence type="ECO:0000256" key="1">
    <source>
        <dbReference type="ARBA" id="ARBA00004196"/>
    </source>
</evidence>
<keyword evidence="5" id="KW-0676">Redox-active center</keyword>
<evidence type="ECO:0000256" key="6">
    <source>
        <dbReference type="SAM" id="SignalP"/>
    </source>
</evidence>
<feature type="domain" description="Thioredoxin" evidence="7">
    <location>
        <begin position="53"/>
        <end position="196"/>
    </location>
</feature>
<feature type="signal peptide" evidence="6">
    <location>
        <begin position="1"/>
        <end position="28"/>
    </location>
</feature>
<keyword evidence="3" id="KW-0735">Signal-anchor</keyword>
<evidence type="ECO:0000313" key="8">
    <source>
        <dbReference type="EMBL" id="GAA3049447.1"/>
    </source>
</evidence>
<comment type="caution">
    <text evidence="8">The sequence shown here is derived from an EMBL/GenBank/DDBJ whole genome shotgun (WGS) entry which is preliminary data.</text>
</comment>
<evidence type="ECO:0000256" key="5">
    <source>
        <dbReference type="ARBA" id="ARBA00023284"/>
    </source>
</evidence>
<dbReference type="EMBL" id="BAAAVS010000060">
    <property type="protein sequence ID" value="GAA3049447.1"/>
    <property type="molecule type" value="Genomic_DNA"/>
</dbReference>
<feature type="chain" id="PRO_5046026820" evidence="6">
    <location>
        <begin position="29"/>
        <end position="198"/>
    </location>
</feature>